<comment type="caution">
    <text evidence="2">The sequence shown here is derived from an EMBL/GenBank/DDBJ whole genome shotgun (WGS) entry which is preliminary data.</text>
</comment>
<dbReference type="EMBL" id="LJSK01000285">
    <property type="protein sequence ID" value="KPI84153.1"/>
    <property type="molecule type" value="Genomic_DNA"/>
</dbReference>
<feature type="region of interest" description="Disordered" evidence="1">
    <location>
        <begin position="377"/>
        <end position="400"/>
    </location>
</feature>
<proteinExistence type="predicted"/>
<name>A0A0N1IHV3_LEPSE</name>
<keyword evidence="3" id="KW-1185">Reference proteome</keyword>
<protein>
    <submittedName>
        <fullName evidence="2">Uncharacterized protein</fullName>
    </submittedName>
</protein>
<feature type="compositionally biased region" description="Basic and acidic residues" evidence="1">
    <location>
        <begin position="319"/>
        <end position="345"/>
    </location>
</feature>
<gene>
    <name evidence="2" type="ORF">ABL78_6799</name>
</gene>
<feature type="region of interest" description="Disordered" evidence="1">
    <location>
        <begin position="307"/>
        <end position="345"/>
    </location>
</feature>
<evidence type="ECO:0000313" key="2">
    <source>
        <dbReference type="EMBL" id="KPI84153.1"/>
    </source>
</evidence>
<dbReference type="Proteomes" id="UP000038009">
    <property type="component" value="Unassembled WGS sequence"/>
</dbReference>
<evidence type="ECO:0000256" key="1">
    <source>
        <dbReference type="SAM" id="MobiDB-lite"/>
    </source>
</evidence>
<organism evidence="2 3">
    <name type="scientific">Leptomonas seymouri</name>
    <dbReference type="NCBI Taxonomy" id="5684"/>
    <lineage>
        <taxon>Eukaryota</taxon>
        <taxon>Discoba</taxon>
        <taxon>Euglenozoa</taxon>
        <taxon>Kinetoplastea</taxon>
        <taxon>Metakinetoplastina</taxon>
        <taxon>Trypanosomatida</taxon>
        <taxon>Trypanosomatidae</taxon>
        <taxon>Leishmaniinae</taxon>
        <taxon>Leptomonas</taxon>
    </lineage>
</organism>
<dbReference type="VEuPathDB" id="TriTrypDB:Lsey_0285_0100"/>
<sequence length="1036" mass="110824">MGFRVASRKLARPVARAGAAASTSSSSSSTPAPAPLLQFPAFHPIPFRHDKFLSIKARSLEMYTKLRGDVLQRCAELRTQLQRNQERAERSGGERAGQSATTIAVDREPAVLSSPAFAGSVASSSLPLTPHQAEELLLLSKKVESLTDYQGMVLPDELVWRMFHLCIQCGAPQQAIDNWLRKHILAEQRGPPYPLFIVEDLATLLRAFVLPRLPESGASLSCSSSRLLSGEAGERGGLVGLESGLVAAQRYLQVLSMQDDTDAAVVDGDHSQSGELYATHLAHNYVWPVWRSLEAMKLTLDALKDKEDVDGDGEDMASENERGGREMEGHAAHGEERGGCHNSREEASSCWCPGTMEQTKAVRAALMSVTPLYSFHQKPLSSSASPSAPTRAGGKGGAAVNAKPMSSRIHTLLALEPPSFASQVDAVVAPLRALLDVWLAVAQCASEVKDIQLLHEVQRTICVGFLCCSASGAPHADDAGRGTVLEPSLNEAAWCRYPFNSSADSASRPTDEEVACRNAAEAQAREIVQNFVGDALSVVQYGLLCAEQEQALWQLHDTGALVIGGASMLRRWLKPDLSRNSAADAANMDNDARRLRALYVIQNQTEDAEHNLLCHTLPRALRGMVHKKSANSTDAAMLKSVHAFLSQTLAPASAANIEEAVPHTVNSTALSFADAGVYVGLAMGDEALLQQAAEAASMPESGTAVVRLVFHSLLRYRRAVLLLVNTDGDGKVDDEEAGLAMHDKSGDVWERVQSLKEWKSAKDDATSAAQILDGCLQAILLDAARVQVECATAYVRAVHTNCGAPDAITSDTEADLEGSGERRTFHSIDTEEARLEAAKQALTHMHKRSTQSIAETLANAATLLSRNGCCLSPSALSSLALLCRLGIYLEQANSSTEDTSSSAPFSSIGSSLDIVASRLTTDTCSVLQHTLSSPPSSSTADVTGPTTAVAGTWVQWVLVTLMSRRDWTGVLAVLKALDGLVEGRSEMETNGNASLSLLCSATVDPAVFAALYARAQEDGAAGVCAFLRPRRETLFF</sequence>
<dbReference type="OMA" id="QYGLLCA"/>
<dbReference type="OrthoDB" id="273516at2759"/>
<evidence type="ECO:0000313" key="3">
    <source>
        <dbReference type="Proteomes" id="UP000038009"/>
    </source>
</evidence>
<feature type="compositionally biased region" description="Acidic residues" evidence="1">
    <location>
        <begin position="308"/>
        <end position="318"/>
    </location>
</feature>
<dbReference type="AlphaFoldDB" id="A0A0N1IHV3"/>
<accession>A0A0N1IHV3</accession>
<reference evidence="2 3" key="1">
    <citation type="journal article" date="2015" name="PLoS Pathog.">
        <title>Leptomonas seymouri: Adaptations to the Dixenous Life Cycle Analyzed by Genome Sequencing, Transcriptome Profiling and Co-infection with Leishmania donovani.</title>
        <authorList>
            <person name="Kraeva N."/>
            <person name="Butenko A."/>
            <person name="Hlavacova J."/>
            <person name="Kostygov A."/>
            <person name="Myskova J."/>
            <person name="Grybchuk D."/>
            <person name="Lestinova T."/>
            <person name="Votypka J."/>
            <person name="Volf P."/>
            <person name="Opperdoes F."/>
            <person name="Flegontov P."/>
            <person name="Lukes J."/>
            <person name="Yurchenko V."/>
        </authorList>
    </citation>
    <scope>NUCLEOTIDE SEQUENCE [LARGE SCALE GENOMIC DNA]</scope>
    <source>
        <strain evidence="2 3">ATCC 30220</strain>
    </source>
</reference>